<evidence type="ECO:0000313" key="2">
    <source>
        <dbReference type="EMBL" id="KAE9983513.1"/>
    </source>
</evidence>
<evidence type="ECO:0000313" key="3">
    <source>
        <dbReference type="Proteomes" id="UP000447873"/>
    </source>
</evidence>
<dbReference type="EMBL" id="WNWS01000061">
    <property type="protein sequence ID" value="KAE9983513.1"/>
    <property type="molecule type" value="Genomic_DNA"/>
</dbReference>
<gene>
    <name evidence="2" type="ORF">EG328_009853</name>
</gene>
<sequence>MTAPLLSPTDITPKIDFDEWLHTPFPDASNTSTNAACADFAAAILNRENSFISLALPPSSASLLLPTRTLPQQGVSGFYSNFELRELGDASGQVHSTYTATASASDQNSDVFFSDFTEDMIWEQQACYNSWMDIFSDHQTDPQAPLNQAAYQYSHTNTEFLAGSDTAGMLDLSFLSQSGLQSSLDTSAIMLAVAEEESHAVIGIPPSMNEQPDYVSSSQWMAVSDYNPKAKHDYEQVWDTRLSIPSSTTPSAAVFNSSAFPQEHRQGKCKSASRGAVVKKKHITFINHTLKSTGTVATVDGPSPNRRQRRSLDDEEREETALLRRIGSIELSRRQYDCKTLHLTQGYGSELVIEVALFDPQPGDKTAHMWHGNPVELPPYCIIGIEQASQKMMEYVRKSRSIILLELLSSANDITREFLLQADRYQRRSQNILVQQALDLLTATRIIERDWDISGPETLGISAMLDPLQNNQPKVPVTPVMDGQLDQMATKSYLVPLREILLANLQKTIYAGRKEDWFSILLATFIYLTHIECLLQHSRRNAKRYGLKRRYNDINLAEKYFEASRIALAHFHCIANASTPLMLDWTQNDVAAAAKLDSEQIAFIGIVRTKMEERRTEGSVGRMRSRHMYEEPLYFCHQLFEEKWVAGVGRIVICEEVVV</sequence>
<organism evidence="2 3">
    <name type="scientific">Venturia inaequalis</name>
    <name type="common">Apple scab fungus</name>
    <dbReference type="NCBI Taxonomy" id="5025"/>
    <lineage>
        <taxon>Eukaryota</taxon>
        <taxon>Fungi</taxon>
        <taxon>Dikarya</taxon>
        <taxon>Ascomycota</taxon>
        <taxon>Pezizomycotina</taxon>
        <taxon>Dothideomycetes</taxon>
        <taxon>Pleosporomycetidae</taxon>
        <taxon>Venturiales</taxon>
        <taxon>Venturiaceae</taxon>
        <taxon>Venturia</taxon>
    </lineage>
</organism>
<reference evidence="2 3" key="1">
    <citation type="submission" date="2018-12" db="EMBL/GenBank/DDBJ databases">
        <title>Venturia inaequalis Genome Resource.</title>
        <authorList>
            <person name="Lichtner F.J."/>
        </authorList>
    </citation>
    <scope>NUCLEOTIDE SEQUENCE [LARGE SCALE GENOMIC DNA]</scope>
    <source>
        <strain evidence="2 3">120213</strain>
    </source>
</reference>
<protein>
    <submittedName>
        <fullName evidence="2">Uncharacterized protein</fullName>
    </submittedName>
</protein>
<accession>A0A8H3Z525</accession>
<evidence type="ECO:0000256" key="1">
    <source>
        <dbReference type="SAM" id="MobiDB-lite"/>
    </source>
</evidence>
<comment type="caution">
    <text evidence="2">The sequence shown here is derived from an EMBL/GenBank/DDBJ whole genome shotgun (WGS) entry which is preliminary data.</text>
</comment>
<dbReference type="PANTHER" id="PTHR35392:SF3">
    <property type="entry name" value="ZN(2)-C6 FUNGAL-TYPE DOMAIN-CONTAINING PROTEIN"/>
    <property type="match status" value="1"/>
</dbReference>
<proteinExistence type="predicted"/>
<name>A0A8H3Z525_VENIN</name>
<dbReference type="InterPro" id="IPR052973">
    <property type="entry name" value="Fungal_sec-metab_reg_TF"/>
</dbReference>
<dbReference type="AlphaFoldDB" id="A0A8H3Z525"/>
<dbReference type="Proteomes" id="UP000447873">
    <property type="component" value="Unassembled WGS sequence"/>
</dbReference>
<dbReference type="PANTHER" id="PTHR35392">
    <property type="entry name" value="ZN(II)2CYS6 TRANSCRIPTION FACTOR (EUROFUNG)-RELATED-RELATED"/>
    <property type="match status" value="1"/>
</dbReference>
<feature type="region of interest" description="Disordered" evidence="1">
    <location>
        <begin position="294"/>
        <end position="317"/>
    </location>
</feature>